<dbReference type="EMBL" id="SBLB01000001">
    <property type="protein sequence ID" value="RYC71662.1"/>
    <property type="molecule type" value="Genomic_DNA"/>
</dbReference>
<keyword evidence="3" id="KW-1185">Reference proteome</keyword>
<sequence>MTRLGTKMVGATNNRFMATKNEVTYQNIFTPGSPPVYSDMLIGREEEASRLLSILESSGQYPFVLGPRGIGKTSLVKNSLPENFIQIEVNTVANFTELSFAILNECGLNISITNNTYENQQVGKIGGKFLIEASLDSSSKTTSSEKGIANAQFNAYMLESEMRKIKDRKIIFLDEMDTLDNGTKHNLVSLIKAISNKSDTFPHKFVFAGIGKEVHSIFGEHPSISRNITPIYLKPLDEKNIFIFLSKAEEHLQLQIPDKIKKIIAIESLGQPYYAQQVGFYMLEEFNNDKSSKTINIQHYLKGKERAFESAFSSLLFKYKFTFYKLSVSEKEILKALIRFYKPTKASDIYKQLLSITNLNRASLEEAVHNLSNKEYITIRQSDQTLLFKESLLLPFLKTRLGEQKTDQSQLFLDF</sequence>
<feature type="domain" description="ATPase" evidence="1">
    <location>
        <begin position="43"/>
        <end position="258"/>
    </location>
</feature>
<dbReference type="Gene3D" id="3.40.50.300">
    <property type="entry name" value="P-loop containing nucleotide triphosphate hydrolases"/>
    <property type="match status" value="1"/>
</dbReference>
<organism evidence="2 3">
    <name type="scientific">Spirosoma sordidisoli</name>
    <dbReference type="NCBI Taxonomy" id="2502893"/>
    <lineage>
        <taxon>Bacteria</taxon>
        <taxon>Pseudomonadati</taxon>
        <taxon>Bacteroidota</taxon>
        <taxon>Cytophagia</taxon>
        <taxon>Cytophagales</taxon>
        <taxon>Cytophagaceae</taxon>
        <taxon>Spirosoma</taxon>
    </lineage>
</organism>
<proteinExistence type="predicted"/>
<dbReference type="PANTHER" id="PTHR34301:SF8">
    <property type="entry name" value="ATPASE DOMAIN-CONTAINING PROTEIN"/>
    <property type="match status" value="1"/>
</dbReference>
<reference evidence="2 3" key="1">
    <citation type="submission" date="2019-01" db="EMBL/GenBank/DDBJ databases">
        <title>Spirosoma flava sp. nov., a propanil-degrading bacterium isolated from herbicide-contaminated soil.</title>
        <authorList>
            <person name="Zhang L."/>
            <person name="Jiang J.-D."/>
        </authorList>
    </citation>
    <scope>NUCLEOTIDE SEQUENCE [LARGE SCALE GENOMIC DNA]</scope>
    <source>
        <strain evidence="2 3">TY50</strain>
    </source>
</reference>
<dbReference type="Pfam" id="PF01637">
    <property type="entry name" value="ATPase_2"/>
    <property type="match status" value="1"/>
</dbReference>
<dbReference type="InterPro" id="IPR011579">
    <property type="entry name" value="ATPase_dom"/>
</dbReference>
<dbReference type="PANTHER" id="PTHR34301">
    <property type="entry name" value="DNA-BINDING PROTEIN-RELATED"/>
    <property type="match status" value="1"/>
</dbReference>
<accession>A0A4Q2URK8</accession>
<dbReference type="SUPFAM" id="SSF52540">
    <property type="entry name" value="P-loop containing nucleoside triphosphate hydrolases"/>
    <property type="match status" value="1"/>
</dbReference>
<dbReference type="GO" id="GO:0005524">
    <property type="term" value="F:ATP binding"/>
    <property type="evidence" value="ECO:0007669"/>
    <property type="project" value="InterPro"/>
</dbReference>
<name>A0A4Q2URK8_9BACT</name>
<evidence type="ECO:0000313" key="3">
    <source>
        <dbReference type="Proteomes" id="UP000290407"/>
    </source>
</evidence>
<evidence type="ECO:0000313" key="2">
    <source>
        <dbReference type="EMBL" id="RYC71662.1"/>
    </source>
</evidence>
<gene>
    <name evidence="2" type="ORF">EQG79_05890</name>
</gene>
<evidence type="ECO:0000259" key="1">
    <source>
        <dbReference type="Pfam" id="PF01637"/>
    </source>
</evidence>
<protein>
    <recommendedName>
        <fullName evidence="1">ATPase domain-containing protein</fullName>
    </recommendedName>
</protein>
<dbReference type="Proteomes" id="UP000290407">
    <property type="component" value="Unassembled WGS sequence"/>
</dbReference>
<comment type="caution">
    <text evidence="2">The sequence shown here is derived from an EMBL/GenBank/DDBJ whole genome shotgun (WGS) entry which is preliminary data.</text>
</comment>
<dbReference type="InterPro" id="IPR027417">
    <property type="entry name" value="P-loop_NTPase"/>
</dbReference>
<dbReference type="AlphaFoldDB" id="A0A4Q2URK8"/>